<dbReference type="RefSeq" id="WP_067526949.1">
    <property type="nucleotide sequence ID" value="NZ_JABELX010000001.1"/>
</dbReference>
<dbReference type="Proteomes" id="UP000586827">
    <property type="component" value="Unassembled WGS sequence"/>
</dbReference>
<dbReference type="EMBL" id="JABELX010000001">
    <property type="protein sequence ID" value="NNH69071.1"/>
    <property type="molecule type" value="Genomic_DNA"/>
</dbReference>
<feature type="compositionally biased region" description="Basic and acidic residues" evidence="1">
    <location>
        <begin position="1"/>
        <end position="10"/>
    </location>
</feature>
<dbReference type="AlphaFoldDB" id="A0A849C7Y1"/>
<evidence type="ECO:0000313" key="3">
    <source>
        <dbReference type="Proteomes" id="UP000586827"/>
    </source>
</evidence>
<evidence type="ECO:0000313" key="2">
    <source>
        <dbReference type="EMBL" id="NNH69071.1"/>
    </source>
</evidence>
<accession>A0A849C7Y1</accession>
<reference evidence="2 3" key="1">
    <citation type="submission" date="2020-05" db="EMBL/GenBank/DDBJ databases">
        <title>MicrobeNet Type strains.</title>
        <authorList>
            <person name="Nicholson A.C."/>
        </authorList>
    </citation>
    <scope>NUCLEOTIDE SEQUENCE [LARGE SCALE GENOMIC DNA]</scope>
    <source>
        <strain evidence="2 3">JCM 3224</strain>
    </source>
</reference>
<sequence length="121" mass="13361">MIDHTTHTDDVTPEEMAQIVARPQRGNAPAPAVPDAETTAEDRMKARSVKLPQELDSRVEVRAAGLGMSKSAYFRWLAEKDLKNAYSDEPEMVSLEQAREIAIRAVDEALARLSHRPGHAA</sequence>
<feature type="region of interest" description="Disordered" evidence="1">
    <location>
        <begin position="1"/>
        <end position="46"/>
    </location>
</feature>
<evidence type="ECO:0000256" key="1">
    <source>
        <dbReference type="SAM" id="MobiDB-lite"/>
    </source>
</evidence>
<comment type="caution">
    <text evidence="2">The sequence shown here is derived from an EMBL/GenBank/DDBJ whole genome shotgun (WGS) entry which is preliminary data.</text>
</comment>
<name>A0A849C7Y1_9NOCA</name>
<organism evidence="2 3">
    <name type="scientific">Nocardia uniformis</name>
    <dbReference type="NCBI Taxonomy" id="53432"/>
    <lineage>
        <taxon>Bacteria</taxon>
        <taxon>Bacillati</taxon>
        <taxon>Actinomycetota</taxon>
        <taxon>Actinomycetes</taxon>
        <taxon>Mycobacteriales</taxon>
        <taxon>Nocardiaceae</taxon>
        <taxon>Nocardia</taxon>
    </lineage>
</organism>
<gene>
    <name evidence="2" type="ORF">HLB23_04150</name>
</gene>
<proteinExistence type="predicted"/>
<protein>
    <submittedName>
        <fullName evidence="2">Uncharacterized protein</fullName>
    </submittedName>
</protein>
<keyword evidence="3" id="KW-1185">Reference proteome</keyword>